<feature type="compositionally biased region" description="Polar residues" evidence="12">
    <location>
        <begin position="134"/>
        <end position="145"/>
    </location>
</feature>
<dbReference type="PROSITE" id="PS50071">
    <property type="entry name" value="HOMEOBOX_2"/>
    <property type="match status" value="1"/>
</dbReference>
<dbReference type="CDD" id="cd00086">
    <property type="entry name" value="homeodomain"/>
    <property type="match status" value="1"/>
</dbReference>
<feature type="region of interest" description="Disordered" evidence="12">
    <location>
        <begin position="126"/>
        <end position="145"/>
    </location>
</feature>
<dbReference type="InterPro" id="IPR001356">
    <property type="entry name" value="HD"/>
</dbReference>
<dbReference type="PROSITE" id="PS00027">
    <property type="entry name" value="HOMEOBOX_1"/>
    <property type="match status" value="1"/>
</dbReference>
<dbReference type="GO" id="GO:0000981">
    <property type="term" value="F:DNA-binding transcription factor activity, RNA polymerase II-specific"/>
    <property type="evidence" value="ECO:0007669"/>
    <property type="project" value="InterPro"/>
</dbReference>
<reference evidence="14" key="1">
    <citation type="submission" date="2020-10" db="EMBL/GenBank/DDBJ databases">
        <title>Chromosome-scale genome assembly of the Allis shad, Alosa alosa.</title>
        <authorList>
            <person name="Margot Z."/>
            <person name="Christophe K."/>
            <person name="Cabau C."/>
            <person name="Louis A."/>
            <person name="Berthelot C."/>
            <person name="Parey E."/>
            <person name="Roest Crollius H."/>
            <person name="Montfort J."/>
            <person name="Robinson-Rechavi M."/>
            <person name="Bucao C."/>
            <person name="Bouchez O."/>
            <person name="Gislard M."/>
            <person name="Lluch J."/>
            <person name="Milhes M."/>
            <person name="Lampietro C."/>
            <person name="Lopez Roques C."/>
            <person name="Donnadieu C."/>
            <person name="Braasch I."/>
            <person name="Desvignes T."/>
            <person name="Postlethwait J."/>
            <person name="Bobe J."/>
            <person name="Guiguen Y."/>
        </authorList>
    </citation>
    <scope>NUCLEOTIDE SEQUENCE</scope>
    <source>
        <strain evidence="14">M-15738</strain>
        <tissue evidence="14">Blood</tissue>
    </source>
</reference>
<evidence type="ECO:0000256" key="3">
    <source>
        <dbReference type="ARBA" id="ARBA00006317"/>
    </source>
</evidence>
<evidence type="ECO:0000256" key="4">
    <source>
        <dbReference type="ARBA" id="ARBA00022473"/>
    </source>
</evidence>
<evidence type="ECO:0000256" key="12">
    <source>
        <dbReference type="SAM" id="MobiDB-lite"/>
    </source>
</evidence>
<keyword evidence="9 10" id="KW-0539">Nucleus</keyword>
<evidence type="ECO:0000256" key="8">
    <source>
        <dbReference type="ARBA" id="ARBA00023163"/>
    </source>
</evidence>
<evidence type="ECO:0000256" key="9">
    <source>
        <dbReference type="ARBA" id="ARBA00023242"/>
    </source>
</evidence>
<keyword evidence="8" id="KW-0804">Transcription</keyword>
<evidence type="ECO:0000256" key="10">
    <source>
        <dbReference type="PROSITE-ProRule" id="PRU00108"/>
    </source>
</evidence>
<sequence length="338" mass="37993">MTCPNNVAAGSFLMDSLVGGSSPYRGEGYSANSGMYMQTAADYGCSMMRNFGILGAPLSKRDELSPTSLSLSAYHHSHYLSQRDAWGTAAKTYRNGQPVAQALHPCSFATSNVKEEDISCVFQADTDRSKDSNESSTTYIRLGDNTRQTDQSTVAAQDYFRGGQVYSTQGGQQGGGFGTDFPSMPRITSPIETPSSDESVNRSKPKQGSTDDETKAEEHDTNQGQPRKEDNGPKTDSCTDDSENELKDEDRLEKTTGNWLKAKSGRKKRCPYTKYQTLELEKEFLFNMYLTRERRLEISKSINLTDRQVKIWFQNRRMKLKKLNRESRVRELTGYNFH</sequence>
<feature type="domain" description="Homeobox" evidence="13">
    <location>
        <begin position="263"/>
        <end position="323"/>
    </location>
</feature>
<evidence type="ECO:0000313" key="15">
    <source>
        <dbReference type="Proteomes" id="UP000823561"/>
    </source>
</evidence>
<dbReference type="EMBL" id="JADWDJ010000004">
    <property type="protein sequence ID" value="KAG5282555.1"/>
    <property type="molecule type" value="Genomic_DNA"/>
</dbReference>
<dbReference type="InterPro" id="IPR020479">
    <property type="entry name" value="HD_metazoa"/>
</dbReference>
<dbReference type="PRINTS" id="PR00024">
    <property type="entry name" value="HOMEOBOX"/>
</dbReference>
<dbReference type="GO" id="GO:0000978">
    <property type="term" value="F:RNA polymerase II cis-regulatory region sequence-specific DNA binding"/>
    <property type="evidence" value="ECO:0007669"/>
    <property type="project" value="TreeGrafter"/>
</dbReference>
<organism evidence="14 15">
    <name type="scientific">Alosa alosa</name>
    <name type="common">allis shad</name>
    <dbReference type="NCBI Taxonomy" id="278164"/>
    <lineage>
        <taxon>Eukaryota</taxon>
        <taxon>Metazoa</taxon>
        <taxon>Chordata</taxon>
        <taxon>Craniata</taxon>
        <taxon>Vertebrata</taxon>
        <taxon>Euteleostomi</taxon>
        <taxon>Actinopterygii</taxon>
        <taxon>Neopterygii</taxon>
        <taxon>Teleostei</taxon>
        <taxon>Clupei</taxon>
        <taxon>Clupeiformes</taxon>
        <taxon>Clupeoidei</taxon>
        <taxon>Clupeidae</taxon>
        <taxon>Alosa</taxon>
    </lineage>
</organism>
<dbReference type="SUPFAM" id="SSF46689">
    <property type="entry name" value="Homeodomain-like"/>
    <property type="match status" value="1"/>
</dbReference>
<dbReference type="Gene3D" id="1.10.10.60">
    <property type="entry name" value="Homeodomain-like"/>
    <property type="match status" value="1"/>
</dbReference>
<dbReference type="SMART" id="SM00389">
    <property type="entry name" value="HOX"/>
    <property type="match status" value="1"/>
</dbReference>
<dbReference type="InterPro" id="IPR017970">
    <property type="entry name" value="Homeobox_CS"/>
</dbReference>
<comment type="function">
    <text evidence="1">Sequence-specific transcription factor which is part of a developmental regulatory system that provides cells with specific positional identities on the anterior-posterior axis.</text>
</comment>
<gene>
    <name evidence="14" type="ORF">AALO_G00057310</name>
</gene>
<comment type="caution">
    <text evidence="14">The sequence shown here is derived from an EMBL/GenBank/DDBJ whole genome shotgun (WGS) entry which is preliminary data.</text>
</comment>
<keyword evidence="6 10" id="KW-0238">DNA-binding</keyword>
<dbReference type="PANTHER" id="PTHR45874:SF2">
    <property type="entry name" value="HOMEOBOX PROTEIN HOX-C10"/>
    <property type="match status" value="1"/>
</dbReference>
<keyword evidence="15" id="KW-1185">Reference proteome</keyword>
<name>A0AAV6H5X9_9TELE</name>
<dbReference type="Pfam" id="PF00046">
    <property type="entry name" value="Homeodomain"/>
    <property type="match status" value="1"/>
</dbReference>
<evidence type="ECO:0000256" key="2">
    <source>
        <dbReference type="ARBA" id="ARBA00004123"/>
    </source>
</evidence>
<evidence type="ECO:0000256" key="6">
    <source>
        <dbReference type="ARBA" id="ARBA00023125"/>
    </source>
</evidence>
<keyword evidence="4" id="KW-0217">Developmental protein</keyword>
<comment type="subcellular location">
    <subcellularLocation>
        <location evidence="2 10 11">Nucleus</location>
    </subcellularLocation>
</comment>
<keyword evidence="5" id="KW-0805">Transcription regulation</keyword>
<keyword evidence="7 10" id="KW-0371">Homeobox</keyword>
<evidence type="ECO:0000256" key="1">
    <source>
        <dbReference type="ARBA" id="ARBA00003263"/>
    </source>
</evidence>
<dbReference type="AlphaFoldDB" id="A0AAV6H5X9"/>
<comment type="similarity">
    <text evidence="3">Belongs to the Abd-B homeobox family.</text>
</comment>
<evidence type="ECO:0000256" key="11">
    <source>
        <dbReference type="RuleBase" id="RU000682"/>
    </source>
</evidence>
<proteinExistence type="inferred from homology"/>
<evidence type="ECO:0000256" key="7">
    <source>
        <dbReference type="ARBA" id="ARBA00023155"/>
    </source>
</evidence>
<dbReference type="InterPro" id="IPR009057">
    <property type="entry name" value="Homeodomain-like_sf"/>
</dbReference>
<accession>A0AAV6H5X9</accession>
<feature type="DNA-binding region" description="Homeobox" evidence="10">
    <location>
        <begin position="265"/>
        <end position="324"/>
    </location>
</feature>
<evidence type="ECO:0000313" key="14">
    <source>
        <dbReference type="EMBL" id="KAG5282555.1"/>
    </source>
</evidence>
<dbReference type="Proteomes" id="UP000823561">
    <property type="component" value="Chromosome 4"/>
</dbReference>
<dbReference type="GO" id="GO:0005634">
    <property type="term" value="C:nucleus"/>
    <property type="evidence" value="ECO:0007669"/>
    <property type="project" value="UniProtKB-SubCell"/>
</dbReference>
<dbReference type="PANTHER" id="PTHR45874">
    <property type="entry name" value="HOMEOBOX PROTEIN ABDOMINAL-B"/>
    <property type="match status" value="1"/>
</dbReference>
<feature type="region of interest" description="Disordered" evidence="12">
    <location>
        <begin position="165"/>
        <end position="252"/>
    </location>
</feature>
<feature type="compositionally biased region" description="Basic and acidic residues" evidence="12">
    <location>
        <begin position="212"/>
        <end position="233"/>
    </location>
</feature>
<dbReference type="InterPro" id="IPR046333">
    <property type="entry name" value="HXA10/ABDB-like"/>
</dbReference>
<evidence type="ECO:0000259" key="13">
    <source>
        <dbReference type="PROSITE" id="PS50071"/>
    </source>
</evidence>
<protein>
    <recommendedName>
        <fullName evidence="13">Homeobox domain-containing protein</fullName>
    </recommendedName>
</protein>
<evidence type="ECO:0000256" key="5">
    <source>
        <dbReference type="ARBA" id="ARBA00023015"/>
    </source>
</evidence>